<dbReference type="PANTHER" id="PTHR32196">
    <property type="entry name" value="ABC TRANSPORTER PERMEASE PROTEIN YPHD-RELATED-RELATED"/>
    <property type="match status" value="1"/>
</dbReference>
<evidence type="ECO:0000256" key="12">
    <source>
        <dbReference type="SAM" id="Phobius"/>
    </source>
</evidence>
<keyword evidence="8 12" id="KW-0472">Membrane</keyword>
<evidence type="ECO:0000313" key="13">
    <source>
        <dbReference type="EMBL" id="RZT66473.1"/>
    </source>
</evidence>
<feature type="transmembrane region" description="Helical" evidence="12">
    <location>
        <begin position="398"/>
        <end position="417"/>
    </location>
</feature>
<accession>A0A4Q7TZR6</accession>
<feature type="transmembrane region" description="Helical" evidence="12">
    <location>
        <begin position="313"/>
        <end position="335"/>
    </location>
</feature>
<keyword evidence="7 12" id="KW-1133">Transmembrane helix</keyword>
<evidence type="ECO:0000256" key="1">
    <source>
        <dbReference type="ARBA" id="ARBA00004651"/>
    </source>
</evidence>
<evidence type="ECO:0000256" key="2">
    <source>
        <dbReference type="ARBA" id="ARBA00022448"/>
    </source>
</evidence>
<reference evidence="13 14" key="1">
    <citation type="journal article" date="2015" name="Stand. Genomic Sci.">
        <title>Genomic Encyclopedia of Bacterial and Archaeal Type Strains, Phase III: the genomes of soil and plant-associated and newly described type strains.</title>
        <authorList>
            <person name="Whitman W.B."/>
            <person name="Woyke T."/>
            <person name="Klenk H.P."/>
            <person name="Zhou Y."/>
            <person name="Lilburn T.G."/>
            <person name="Beck B.J."/>
            <person name="De Vos P."/>
            <person name="Vandamme P."/>
            <person name="Eisen J.A."/>
            <person name="Garrity G."/>
            <person name="Hugenholtz P."/>
            <person name="Kyrpides N.C."/>
        </authorList>
    </citation>
    <scope>NUCLEOTIDE SEQUENCE [LARGE SCALE GENOMIC DNA]</scope>
    <source>
        <strain evidence="13 14">AC4r</strain>
    </source>
</reference>
<organism evidence="13 14">
    <name type="scientific">Microcella alkaliphila</name>
    <dbReference type="NCBI Taxonomy" id="279828"/>
    <lineage>
        <taxon>Bacteria</taxon>
        <taxon>Bacillati</taxon>
        <taxon>Actinomycetota</taxon>
        <taxon>Actinomycetes</taxon>
        <taxon>Micrococcales</taxon>
        <taxon>Microbacteriaceae</taxon>
        <taxon>Microcella</taxon>
    </lineage>
</organism>
<gene>
    <name evidence="13" type="ORF">EV140_0011</name>
</gene>
<keyword evidence="2" id="KW-0813">Transport</keyword>
<comment type="caution">
    <text evidence="13">The sequence shown here is derived from an EMBL/GenBank/DDBJ whole genome shotgun (WGS) entry which is preliminary data.</text>
</comment>
<feature type="transmembrane region" description="Helical" evidence="12">
    <location>
        <begin position="43"/>
        <end position="67"/>
    </location>
</feature>
<feature type="transmembrane region" description="Helical" evidence="12">
    <location>
        <begin position="131"/>
        <end position="149"/>
    </location>
</feature>
<keyword evidence="6 12" id="KW-0812">Transmembrane</keyword>
<dbReference type="InterPro" id="IPR001851">
    <property type="entry name" value="ABC_transp_permease"/>
</dbReference>
<dbReference type="PANTHER" id="PTHR32196:SF32">
    <property type="entry name" value="XYLOSE TRANSPORT SYSTEM PERMEASE PROTEIN XYLH"/>
    <property type="match status" value="1"/>
</dbReference>
<evidence type="ECO:0000256" key="8">
    <source>
        <dbReference type="ARBA" id="ARBA00023136"/>
    </source>
</evidence>
<feature type="transmembrane region" description="Helical" evidence="12">
    <location>
        <begin position="374"/>
        <end position="392"/>
    </location>
</feature>
<keyword evidence="5" id="KW-0762">Sugar transport</keyword>
<evidence type="ECO:0000256" key="5">
    <source>
        <dbReference type="ARBA" id="ARBA00022597"/>
    </source>
</evidence>
<protein>
    <recommendedName>
        <fullName evidence="10">Xylose transport system permease protein XylH</fullName>
    </recommendedName>
</protein>
<comment type="function">
    <text evidence="9">Part of the binding-protein-dependent transport system for D-xylose. Probably responsible for the translocation of the substrate across the membrane.</text>
</comment>
<evidence type="ECO:0000256" key="6">
    <source>
        <dbReference type="ARBA" id="ARBA00022692"/>
    </source>
</evidence>
<dbReference type="CDD" id="cd06579">
    <property type="entry name" value="TM_PBP1_transp_AraH_like"/>
    <property type="match status" value="1"/>
</dbReference>
<dbReference type="Pfam" id="PF02653">
    <property type="entry name" value="BPD_transp_2"/>
    <property type="match status" value="1"/>
</dbReference>
<feature type="transmembrane region" description="Helical" evidence="12">
    <location>
        <begin position="264"/>
        <end position="282"/>
    </location>
</feature>
<feature type="transmembrane region" description="Helical" evidence="12">
    <location>
        <begin position="203"/>
        <end position="224"/>
    </location>
</feature>
<feature type="transmembrane region" description="Helical" evidence="12">
    <location>
        <begin position="347"/>
        <end position="367"/>
    </location>
</feature>
<feature type="transmembrane region" description="Helical" evidence="12">
    <location>
        <begin position="156"/>
        <end position="178"/>
    </location>
</feature>
<evidence type="ECO:0000256" key="10">
    <source>
        <dbReference type="ARBA" id="ARBA00035686"/>
    </source>
</evidence>
<feature type="transmembrane region" description="Helical" evidence="12">
    <location>
        <begin position="236"/>
        <end position="258"/>
    </location>
</feature>
<dbReference type="GO" id="GO:0022857">
    <property type="term" value="F:transmembrane transporter activity"/>
    <property type="evidence" value="ECO:0007669"/>
    <property type="project" value="InterPro"/>
</dbReference>
<dbReference type="AlphaFoldDB" id="A0A4Q7TZR6"/>
<keyword evidence="3" id="KW-1003">Cell membrane</keyword>
<evidence type="ECO:0000256" key="4">
    <source>
        <dbReference type="ARBA" id="ARBA00022519"/>
    </source>
</evidence>
<evidence type="ECO:0000313" key="14">
    <source>
        <dbReference type="Proteomes" id="UP000292408"/>
    </source>
</evidence>
<dbReference type="Proteomes" id="UP000292408">
    <property type="component" value="Unassembled WGS sequence"/>
</dbReference>
<dbReference type="GO" id="GO:0005886">
    <property type="term" value="C:plasma membrane"/>
    <property type="evidence" value="ECO:0007669"/>
    <property type="project" value="UniProtKB-SubCell"/>
</dbReference>
<comment type="subcellular location">
    <subcellularLocation>
        <location evidence="1">Cell membrane</location>
        <topology evidence="1">Multi-pass membrane protein</topology>
    </subcellularLocation>
</comment>
<evidence type="ECO:0000256" key="9">
    <source>
        <dbReference type="ARBA" id="ARBA00035611"/>
    </source>
</evidence>
<dbReference type="EMBL" id="SGXT01000001">
    <property type="protein sequence ID" value="RZT66473.1"/>
    <property type="molecule type" value="Genomic_DNA"/>
</dbReference>
<evidence type="ECO:0000256" key="11">
    <source>
        <dbReference type="SAM" id="MobiDB-lite"/>
    </source>
</evidence>
<name>A0A4Q7TZR6_9MICO</name>
<proteinExistence type="predicted"/>
<feature type="transmembrane region" description="Helical" evidence="12">
    <location>
        <begin position="79"/>
        <end position="100"/>
    </location>
</feature>
<feature type="region of interest" description="Disordered" evidence="11">
    <location>
        <begin position="1"/>
        <end position="37"/>
    </location>
</feature>
<sequence length="426" mass="43205">MSTHNTGPAGTTGIGDPDTDIAIETPSGTIQTPPQKPNRRQMLTALATNFRALPVLVALLALVIFFSTQSDVFLSSRNISNLLVQTVVTGTIALGLVFILLVAEISLSVAAISGVTSVFMAKLVVEAGVPGWLAIVIAISVGVLIGILTGAWATRFLVPTFVVTLGLGLVLNGIQLALLPDSGRYSLLGTGIEDIAGTYLTGVWSWGFLVLAVAAVGLLALSRYGRNRSFGIETSLLRVVILPVAAMAIIGGVLVAALNSSQGVPLPVAIFMVLLGLAGYLLSETRFGLHLYAVGGNVDAAARSGISVRRIKMIAFAISGGLAALAGVIAASRLLGVSVSSGGGIGGGALLLNAIAAAVIGGVSLFGGRGRASSALLGALVIGTVSNGLNLMGVETQVQLIVTGVLLVLAVTLDRTIERATGPTTK</sequence>
<keyword evidence="4" id="KW-0997">Cell inner membrane</keyword>
<evidence type="ECO:0000256" key="3">
    <source>
        <dbReference type="ARBA" id="ARBA00022475"/>
    </source>
</evidence>
<keyword evidence="14" id="KW-1185">Reference proteome</keyword>
<dbReference type="RefSeq" id="WP_198674297.1">
    <property type="nucleotide sequence ID" value="NZ_SGXT01000001.1"/>
</dbReference>
<evidence type="ECO:0000256" key="7">
    <source>
        <dbReference type="ARBA" id="ARBA00022989"/>
    </source>
</evidence>